<dbReference type="AlphaFoldDB" id="A0A7S2UB70"/>
<feature type="compositionally biased region" description="Polar residues" evidence="2">
    <location>
        <begin position="608"/>
        <end position="624"/>
    </location>
</feature>
<feature type="region of interest" description="Disordered" evidence="2">
    <location>
        <begin position="544"/>
        <end position="685"/>
    </location>
</feature>
<feature type="region of interest" description="Disordered" evidence="2">
    <location>
        <begin position="409"/>
        <end position="461"/>
    </location>
</feature>
<feature type="region of interest" description="Disordered" evidence="2">
    <location>
        <begin position="1"/>
        <end position="33"/>
    </location>
</feature>
<feature type="compositionally biased region" description="Basic and acidic residues" evidence="2">
    <location>
        <begin position="340"/>
        <end position="351"/>
    </location>
</feature>
<reference evidence="3" key="1">
    <citation type="submission" date="2021-01" db="EMBL/GenBank/DDBJ databases">
        <authorList>
            <person name="Corre E."/>
            <person name="Pelletier E."/>
            <person name="Niang G."/>
            <person name="Scheremetjew M."/>
            <person name="Finn R."/>
            <person name="Kale V."/>
            <person name="Holt S."/>
            <person name="Cochrane G."/>
            <person name="Meng A."/>
            <person name="Brown T."/>
            <person name="Cohen L."/>
        </authorList>
    </citation>
    <scope>NUCLEOTIDE SEQUENCE</scope>
    <source>
        <strain evidence="3">CCMP2084</strain>
    </source>
</reference>
<accession>A0A7S2UB70</accession>
<feature type="region of interest" description="Disordered" evidence="2">
    <location>
        <begin position="105"/>
        <end position="142"/>
    </location>
</feature>
<name>A0A7S2UB70_9STRA</name>
<dbReference type="EMBL" id="HBHQ01009040">
    <property type="protein sequence ID" value="CAD9814279.1"/>
    <property type="molecule type" value="Transcribed_RNA"/>
</dbReference>
<keyword evidence="1" id="KW-0175">Coiled coil</keyword>
<feature type="compositionally biased region" description="Low complexity" evidence="2">
    <location>
        <begin position="482"/>
        <end position="501"/>
    </location>
</feature>
<proteinExistence type="predicted"/>
<feature type="compositionally biased region" description="Basic and acidic residues" evidence="2">
    <location>
        <begin position="109"/>
        <end position="123"/>
    </location>
</feature>
<gene>
    <name evidence="3" type="ORF">ASEP1449_LOCUS6104</name>
</gene>
<evidence type="ECO:0000256" key="1">
    <source>
        <dbReference type="SAM" id="Coils"/>
    </source>
</evidence>
<evidence type="ECO:0000256" key="2">
    <source>
        <dbReference type="SAM" id="MobiDB-lite"/>
    </source>
</evidence>
<feature type="region of interest" description="Disordered" evidence="2">
    <location>
        <begin position="323"/>
        <end position="353"/>
    </location>
</feature>
<evidence type="ECO:0000313" key="3">
    <source>
        <dbReference type="EMBL" id="CAD9814279.1"/>
    </source>
</evidence>
<feature type="region of interest" description="Disordered" evidence="2">
    <location>
        <begin position="476"/>
        <end position="518"/>
    </location>
</feature>
<protein>
    <submittedName>
        <fullName evidence="3">Uncharacterized protein</fullName>
    </submittedName>
</protein>
<feature type="compositionally biased region" description="Basic and acidic residues" evidence="2">
    <location>
        <begin position="564"/>
        <end position="588"/>
    </location>
</feature>
<organism evidence="3">
    <name type="scientific">Attheya septentrionalis</name>
    <dbReference type="NCBI Taxonomy" id="420275"/>
    <lineage>
        <taxon>Eukaryota</taxon>
        <taxon>Sar</taxon>
        <taxon>Stramenopiles</taxon>
        <taxon>Ochrophyta</taxon>
        <taxon>Bacillariophyta</taxon>
        <taxon>Coscinodiscophyceae</taxon>
        <taxon>Chaetocerotophycidae</taxon>
        <taxon>Chaetocerotales</taxon>
        <taxon>Attheyaceae</taxon>
        <taxon>Attheya</taxon>
    </lineage>
</organism>
<feature type="coiled-coil region" evidence="1">
    <location>
        <begin position="253"/>
        <end position="294"/>
    </location>
</feature>
<feature type="compositionally biased region" description="Basic and acidic residues" evidence="2">
    <location>
        <begin position="429"/>
        <end position="447"/>
    </location>
</feature>
<sequence>MIEEESNSSFSLDLPAGEVRGRSFTDSSESTSSYYLVGQNEGTKVMETKSANIMSSKDERIKQLEMDLHYALYDAEKARGALGDLLEGVRILTRQMKRSNAYMDISEEGNDKKITSVEPDSIKPEQVSEVPTSNDGKSRKDFSSGLEYGEAWQKQVAACGSPLSARAESSPVRNRTWSGMSVSSVKSYVSDDDMRLSDLTGNMDGQAGASLMGLSHACKMVTENAQFASEEAAQLVEDALISQVTTGQATEKALKAARAVKQLYKENRKLTKELEQARTERRILFKEVKQLLQLRAQDDLRELEANVTNAVLAHERQLNTADLKQASVPIPEESNDVDEHETAKSQLESDRVLPIAEKYSSDLDLTSTEDSGSSMDTTTDLKCIIQKSSSQTPVSSSDSVSLPDLVEEIEAKEPMEEEDDNKSSSILLKKGDKDHSIKNKNAKRVESESTPDSPIKATLTKKSTSAGFSEMFSSFGKFPSLTTPSAPETKSKPKPSTSTTSRGTISFGAMTPQFPSKSFQTPKMFKVKKKNVENSKVIATETKEKCNEMSATTESKRPACISETDLKVSEDATKNSDKNSEEKYKPLHFEPSMSSPHVATKDDEKGDSTSSSFKDFFHNSTTAGSKRMHGLLQLLDPLQNEINHQQESQIHKSDSGDESNFQKKIPQQVKDEKLSSVPKSVVHDD</sequence>
<feature type="compositionally biased region" description="Low complexity" evidence="2">
    <location>
        <begin position="24"/>
        <end position="33"/>
    </location>
</feature>